<dbReference type="PANTHER" id="PTHR24099:SF13">
    <property type="entry name" value="E3 UBIQUITIN-PROTEIN LIGASE TRIM9"/>
    <property type="match status" value="1"/>
</dbReference>
<dbReference type="Proteomes" id="UP000001645">
    <property type="component" value="Chromosome 5"/>
</dbReference>
<keyword evidence="5" id="KW-0175">Coiled coil</keyword>
<dbReference type="FunFam" id="1.20.5.170:FF:000017">
    <property type="entry name" value="Putative E3 ubiquitin-protein ligase TRIM9"/>
    <property type="match status" value="1"/>
</dbReference>
<dbReference type="InterPro" id="IPR036116">
    <property type="entry name" value="FN3_sf"/>
</dbReference>
<feature type="domain" description="Fibronectin type-III" evidence="8">
    <location>
        <begin position="316"/>
        <end position="411"/>
    </location>
</feature>
<dbReference type="Bgee" id="ENSMGAG00000013777">
    <property type="expression patterns" value="Expressed in brain and 3 other cell types or tissues"/>
</dbReference>
<dbReference type="GO" id="GO:0008270">
    <property type="term" value="F:zinc ion binding"/>
    <property type="evidence" value="ECO:0007669"/>
    <property type="project" value="UniProtKB-KW"/>
</dbReference>
<keyword evidence="11" id="KW-1185">Reference proteome</keyword>
<gene>
    <name evidence="10" type="primary">TRIM9</name>
</gene>
<dbReference type="PROSITE" id="PS51262">
    <property type="entry name" value="COS"/>
    <property type="match status" value="1"/>
</dbReference>
<dbReference type="InterPro" id="IPR043136">
    <property type="entry name" value="B30.2/SPRY_sf"/>
</dbReference>
<evidence type="ECO:0000256" key="2">
    <source>
        <dbReference type="ARBA" id="ARBA00022737"/>
    </source>
</evidence>
<dbReference type="Gene3D" id="2.60.40.10">
    <property type="entry name" value="Immunoglobulins"/>
    <property type="match status" value="1"/>
</dbReference>
<dbReference type="Pfam" id="PF00622">
    <property type="entry name" value="SPRY"/>
    <property type="match status" value="1"/>
</dbReference>
<dbReference type="SMART" id="SM00060">
    <property type="entry name" value="FN3"/>
    <property type="match status" value="1"/>
</dbReference>
<dbReference type="Pfam" id="PF00041">
    <property type="entry name" value="fn3"/>
    <property type="match status" value="1"/>
</dbReference>
<evidence type="ECO:0000259" key="7">
    <source>
        <dbReference type="PROSITE" id="PS50188"/>
    </source>
</evidence>
<dbReference type="InterPro" id="IPR003877">
    <property type="entry name" value="SPRY_dom"/>
</dbReference>
<dbReference type="GeneTree" id="ENSGT00940000154071"/>
<dbReference type="Gene3D" id="1.20.5.170">
    <property type="match status" value="1"/>
</dbReference>
<dbReference type="CDD" id="cd12889">
    <property type="entry name" value="SPRY_PRY_TRIM67_9"/>
    <property type="match status" value="1"/>
</dbReference>
<feature type="domain" description="B30.2/SPRY" evidence="7">
    <location>
        <begin position="393"/>
        <end position="578"/>
    </location>
</feature>
<reference evidence="10 11" key="1">
    <citation type="journal article" date="2010" name="PLoS Biol.">
        <title>Multi-platform next-generation sequencing of the domestic turkey (Meleagris gallopavo): genome assembly and analysis.</title>
        <authorList>
            <person name="Dalloul R.A."/>
            <person name="Long J.A."/>
            <person name="Zimin A.V."/>
            <person name="Aslam L."/>
            <person name="Beal K."/>
            <person name="Blomberg L.A."/>
            <person name="Bouffard P."/>
            <person name="Burt D.W."/>
            <person name="Crasta O."/>
            <person name="Crooijmans R.P."/>
            <person name="Cooper K."/>
            <person name="Coulombe R.A."/>
            <person name="De S."/>
            <person name="Delany M.E."/>
            <person name="Dodgson J.B."/>
            <person name="Dong J.J."/>
            <person name="Evans C."/>
            <person name="Frederickson K.M."/>
            <person name="Flicek P."/>
            <person name="Florea L."/>
            <person name="Folkerts O."/>
            <person name="Groenen M.A."/>
            <person name="Harkins T.T."/>
            <person name="Herrero J."/>
            <person name="Hoffmann S."/>
            <person name="Megens H.J."/>
            <person name="Jiang A."/>
            <person name="de Jong P."/>
            <person name="Kaiser P."/>
            <person name="Kim H."/>
            <person name="Kim K.W."/>
            <person name="Kim S."/>
            <person name="Langenberger D."/>
            <person name="Lee M.K."/>
            <person name="Lee T."/>
            <person name="Mane S."/>
            <person name="Marcais G."/>
            <person name="Marz M."/>
            <person name="McElroy A.P."/>
            <person name="Modise T."/>
            <person name="Nefedov M."/>
            <person name="Notredame C."/>
            <person name="Paton I.R."/>
            <person name="Payne W.S."/>
            <person name="Pertea G."/>
            <person name="Prickett D."/>
            <person name="Puiu D."/>
            <person name="Qioa D."/>
            <person name="Raineri E."/>
            <person name="Ruffier M."/>
            <person name="Salzberg S.L."/>
            <person name="Schatz M.C."/>
            <person name="Scheuring C."/>
            <person name="Schmidt C.J."/>
            <person name="Schroeder S."/>
            <person name="Searle S.M."/>
            <person name="Smith E.J."/>
            <person name="Smith J."/>
            <person name="Sonstegard T.S."/>
            <person name="Stadler P.F."/>
            <person name="Tafer H."/>
            <person name="Tu Z.J."/>
            <person name="Van Tassell C.P."/>
            <person name="Vilella A.J."/>
            <person name="Williams K.P."/>
            <person name="Yorke J.A."/>
            <person name="Zhang L."/>
            <person name="Zhang H.B."/>
            <person name="Zhang X."/>
            <person name="Zhang Y."/>
            <person name="Reed K.M."/>
        </authorList>
    </citation>
    <scope>NUCLEOTIDE SEQUENCE [LARGE SCALE GENOMIC DNA]</scope>
</reference>
<keyword evidence="4" id="KW-0862">Zinc</keyword>
<evidence type="ECO:0000256" key="3">
    <source>
        <dbReference type="ARBA" id="ARBA00022771"/>
    </source>
</evidence>
<dbReference type="InterPro" id="IPR017903">
    <property type="entry name" value="COS_domain"/>
</dbReference>
<evidence type="ECO:0000259" key="9">
    <source>
        <dbReference type="PROSITE" id="PS51262"/>
    </source>
</evidence>
<accession>A0A803Y4U5</accession>
<dbReference type="GO" id="GO:0005737">
    <property type="term" value="C:cytoplasm"/>
    <property type="evidence" value="ECO:0007669"/>
    <property type="project" value="TreeGrafter"/>
</dbReference>
<dbReference type="Ensembl" id="ENSMGAT00000033355.1">
    <property type="protein sequence ID" value="ENSMGAP00000026792.1"/>
    <property type="gene ID" value="ENSMGAG00000013777.3"/>
</dbReference>
<dbReference type="SUPFAM" id="SSF49899">
    <property type="entry name" value="Concanavalin A-like lectins/glucanases"/>
    <property type="match status" value="1"/>
</dbReference>
<dbReference type="CDD" id="cd00063">
    <property type="entry name" value="FN3"/>
    <property type="match status" value="1"/>
</dbReference>
<dbReference type="FunFam" id="2.60.120.920:FF:000009">
    <property type="entry name" value="E3 ubiquitin-protein ligase TRIM9 isoform X1"/>
    <property type="match status" value="1"/>
</dbReference>
<dbReference type="AlphaFoldDB" id="A0A803Y4U5"/>
<feature type="region of interest" description="Disordered" evidence="6">
    <location>
        <begin position="110"/>
        <end position="149"/>
    </location>
</feature>
<keyword evidence="2" id="KW-0677">Repeat</keyword>
<dbReference type="SMART" id="SM00502">
    <property type="entry name" value="BBC"/>
    <property type="match status" value="1"/>
</dbReference>
<keyword evidence="1" id="KW-0479">Metal-binding</keyword>
<protein>
    <submittedName>
        <fullName evidence="10">Tripartite motif containing 9</fullName>
    </submittedName>
</protein>
<reference evidence="10" key="3">
    <citation type="submission" date="2025-09" db="UniProtKB">
        <authorList>
            <consortium name="Ensembl"/>
        </authorList>
    </citation>
    <scope>IDENTIFICATION</scope>
</reference>
<evidence type="ECO:0000259" key="8">
    <source>
        <dbReference type="PROSITE" id="PS50853"/>
    </source>
</evidence>
<evidence type="ECO:0000313" key="11">
    <source>
        <dbReference type="Proteomes" id="UP000001645"/>
    </source>
</evidence>
<dbReference type="PROSITE" id="PS50188">
    <property type="entry name" value="B302_SPRY"/>
    <property type="match status" value="1"/>
</dbReference>
<evidence type="ECO:0000256" key="1">
    <source>
        <dbReference type="ARBA" id="ARBA00022723"/>
    </source>
</evidence>
<dbReference type="PROSITE" id="PS50853">
    <property type="entry name" value="FN3"/>
    <property type="match status" value="1"/>
</dbReference>
<name>A0A803Y4U5_MELGA</name>
<sequence length="586" mass="65176">MEQECHAWVEVSLWKEGALSPPTLIHLFEVLQECHEACRALCLTSFLLLLSSSTAQSLTNQPKLTLLAAHYLHKIPPRTEEPTQHTAKMSLYSEADSGYGSYGGFASAPTTPCQKSPNGMDGASTASLGSSSSTSPLSQQTTSPDIHKSQSQIWNQLSQALNGLSDRAKEAKEFLVQLRNMVQQIQENSVEFEACLVAQCDALIDALNRRKAQLLSRVNKEHEHKLKVVRDQISHCTVKLRQTTGLMEYCLEVIKENDPSGFLQISDALIRRVHLTEDQWGKGTLTPRMTTDFDLNLDNGPLLQSIHQLDFVQMKVPAPPILQLEECCTHNNSATLSWKQPPLSTVQVEGYILELDDGNGGQFREVYVGKETMCTVDGLHFNSTYSARVKAFNKTGVSPYSKTLVLQTSEVAWFSFDPASAHADIIFSNDNLTVTCNSYDDRVVLGKTGFSKGLHYWELSIDRYDNHPDPAFGVARIDVLKDAMLGKDDKAWAMYVDNNRSWFMHNNSHTNRTEGGITKGATVGVLLDLTRRTLTFSINEDQQGPVAFENLEGLFFPAVSLNRNVQVTLHTGLPVPEFYASRSAMQ</sequence>
<dbReference type="InterPro" id="IPR013783">
    <property type="entry name" value="Ig-like_fold"/>
</dbReference>
<dbReference type="InterPro" id="IPR001870">
    <property type="entry name" value="B30.2/SPRY"/>
</dbReference>
<dbReference type="SMART" id="SM00449">
    <property type="entry name" value="SPRY"/>
    <property type="match status" value="1"/>
</dbReference>
<dbReference type="InterPro" id="IPR013320">
    <property type="entry name" value="ConA-like_dom_sf"/>
</dbReference>
<keyword evidence="3" id="KW-0863">Zinc-finger</keyword>
<dbReference type="PANTHER" id="PTHR24099">
    <property type="entry name" value="E3 UBIQUITIN-PROTEIN LIGASE TRIM36-RELATED"/>
    <property type="match status" value="1"/>
</dbReference>
<dbReference type="SUPFAM" id="SSF49265">
    <property type="entry name" value="Fibronectin type III"/>
    <property type="match status" value="1"/>
</dbReference>
<evidence type="ECO:0000256" key="6">
    <source>
        <dbReference type="SAM" id="MobiDB-lite"/>
    </source>
</evidence>
<organism evidence="10 11">
    <name type="scientific">Meleagris gallopavo</name>
    <name type="common">Wild turkey</name>
    <dbReference type="NCBI Taxonomy" id="9103"/>
    <lineage>
        <taxon>Eukaryota</taxon>
        <taxon>Metazoa</taxon>
        <taxon>Chordata</taxon>
        <taxon>Craniata</taxon>
        <taxon>Vertebrata</taxon>
        <taxon>Euteleostomi</taxon>
        <taxon>Archelosauria</taxon>
        <taxon>Archosauria</taxon>
        <taxon>Dinosauria</taxon>
        <taxon>Saurischia</taxon>
        <taxon>Theropoda</taxon>
        <taxon>Coelurosauria</taxon>
        <taxon>Aves</taxon>
        <taxon>Neognathae</taxon>
        <taxon>Galloanserae</taxon>
        <taxon>Galliformes</taxon>
        <taxon>Phasianidae</taxon>
        <taxon>Meleagridinae</taxon>
        <taxon>Meleagris</taxon>
    </lineage>
</organism>
<dbReference type="Gene3D" id="2.60.120.920">
    <property type="match status" value="1"/>
</dbReference>
<reference evidence="10" key="2">
    <citation type="submission" date="2025-08" db="UniProtKB">
        <authorList>
            <consortium name="Ensembl"/>
        </authorList>
    </citation>
    <scope>IDENTIFICATION</scope>
</reference>
<dbReference type="InterPro" id="IPR003649">
    <property type="entry name" value="Bbox_C"/>
</dbReference>
<dbReference type="InterPro" id="IPR050617">
    <property type="entry name" value="E3_ligase_FN3/SPRY"/>
</dbReference>
<evidence type="ECO:0000313" key="10">
    <source>
        <dbReference type="Ensembl" id="ENSMGAP00000026792.1"/>
    </source>
</evidence>
<feature type="domain" description="COS" evidence="9">
    <location>
        <begin position="254"/>
        <end position="312"/>
    </location>
</feature>
<evidence type="ECO:0000256" key="4">
    <source>
        <dbReference type="ARBA" id="ARBA00022833"/>
    </source>
</evidence>
<feature type="compositionally biased region" description="Low complexity" evidence="6">
    <location>
        <begin position="122"/>
        <end position="144"/>
    </location>
</feature>
<dbReference type="InterPro" id="IPR003961">
    <property type="entry name" value="FN3_dom"/>
</dbReference>
<proteinExistence type="predicted"/>
<dbReference type="FunFam" id="2.60.40.10:FF:000178">
    <property type="entry name" value="E3 ubiquitin-protein ligase TRIM9 isoform X1"/>
    <property type="match status" value="1"/>
</dbReference>
<evidence type="ECO:0000256" key="5">
    <source>
        <dbReference type="ARBA" id="ARBA00023054"/>
    </source>
</evidence>